<sequence>MTAYGSTQDTVRRPETGWAQARRRRVGGVRFCLPATADRDTRRTSAEPEGNIVRGED</sequence>
<organism evidence="2 3">
    <name type="scientific">Streptomyces liliiviolaceus</name>
    <dbReference type="NCBI Taxonomy" id="2823109"/>
    <lineage>
        <taxon>Bacteria</taxon>
        <taxon>Bacillati</taxon>
        <taxon>Actinomycetota</taxon>
        <taxon>Actinomycetes</taxon>
        <taxon>Kitasatosporales</taxon>
        <taxon>Streptomycetaceae</taxon>
        <taxon>Streptomyces</taxon>
    </lineage>
</organism>
<protein>
    <submittedName>
        <fullName evidence="2">Uncharacterized protein</fullName>
    </submittedName>
</protein>
<dbReference type="RefSeq" id="WP_199854609.1">
    <property type="nucleotide sequence ID" value="NZ_JAGPYQ010000001.1"/>
</dbReference>
<name>A0A940Y1I9_9ACTN</name>
<gene>
    <name evidence="2" type="ORF">J8N05_25660</name>
</gene>
<feature type="compositionally biased region" description="Basic and acidic residues" evidence="1">
    <location>
        <begin position="37"/>
        <end position="46"/>
    </location>
</feature>
<dbReference type="Proteomes" id="UP000677413">
    <property type="component" value="Unassembled WGS sequence"/>
</dbReference>
<dbReference type="AlphaFoldDB" id="A0A940Y1I9"/>
<reference evidence="2 3" key="1">
    <citation type="submission" date="2021-04" db="EMBL/GenBank/DDBJ databases">
        <authorList>
            <person name="Tang X."/>
            <person name="Zhou X."/>
            <person name="Chen X."/>
            <person name="Cernava T."/>
            <person name="Zhang C."/>
        </authorList>
    </citation>
    <scope>NUCLEOTIDE SEQUENCE [LARGE SCALE GENOMIC DNA]</scope>
    <source>
        <strain evidence="2 3">BH-SS-21</strain>
    </source>
</reference>
<evidence type="ECO:0000256" key="1">
    <source>
        <dbReference type="SAM" id="MobiDB-lite"/>
    </source>
</evidence>
<keyword evidence="3" id="KW-1185">Reference proteome</keyword>
<feature type="region of interest" description="Disordered" evidence="1">
    <location>
        <begin position="1"/>
        <end position="57"/>
    </location>
</feature>
<proteinExistence type="predicted"/>
<evidence type="ECO:0000313" key="3">
    <source>
        <dbReference type="Proteomes" id="UP000677413"/>
    </source>
</evidence>
<accession>A0A940Y1I9</accession>
<evidence type="ECO:0000313" key="2">
    <source>
        <dbReference type="EMBL" id="MBQ0851557.1"/>
    </source>
</evidence>
<dbReference type="EMBL" id="JAGPYQ010000001">
    <property type="protein sequence ID" value="MBQ0851557.1"/>
    <property type="molecule type" value="Genomic_DNA"/>
</dbReference>
<comment type="caution">
    <text evidence="2">The sequence shown here is derived from an EMBL/GenBank/DDBJ whole genome shotgun (WGS) entry which is preliminary data.</text>
</comment>